<feature type="compositionally biased region" description="Polar residues" evidence="3">
    <location>
        <begin position="359"/>
        <end position="375"/>
    </location>
</feature>
<evidence type="ECO:0000256" key="2">
    <source>
        <dbReference type="ARBA" id="ARBA00023027"/>
    </source>
</evidence>
<dbReference type="AlphaFoldDB" id="A0A4D9CQJ4"/>
<organism evidence="5 6">
    <name type="scientific">Nannochloropsis salina CCMP1776</name>
    <dbReference type="NCBI Taxonomy" id="1027361"/>
    <lineage>
        <taxon>Eukaryota</taxon>
        <taxon>Sar</taxon>
        <taxon>Stramenopiles</taxon>
        <taxon>Ochrophyta</taxon>
        <taxon>Eustigmatophyceae</taxon>
        <taxon>Eustigmatales</taxon>
        <taxon>Monodopsidaceae</taxon>
        <taxon>Microchloropsis</taxon>
        <taxon>Microchloropsis salina</taxon>
    </lineage>
</organism>
<evidence type="ECO:0000256" key="1">
    <source>
        <dbReference type="ARBA" id="ARBA00007637"/>
    </source>
</evidence>
<gene>
    <name evidence="5" type="ORF">NSK_007393</name>
</gene>
<keyword evidence="6" id="KW-1185">Reference proteome</keyword>
<sequence length="375" mass="41540">MSGPAPLVTGKKVLVAGGGGFIGSHLARRLKKDGNYVVVADWKKNEFMAEPEFCDEFFLVDLRELENCIKASKGCHHVYNLAADMGGMGFIESNQSVLMWNNTMVSSNVLEAARRNGAERYFYSSTACVYNEDLQLDPSNPGLKEGDAWPAKPQEVYGLEKLYHEEMALAYSRDFPLVSRIARFHNVYGPFGTWKGGREKAPAAFCRKAVGSTEHFEVWGDGEQTRSFMYVDDCVEGVLRIMMSDTATMPLNLGTEQMVSMNSFAEIAMGFEGKKLPIKHIPGPQGVRGRNSDNTLIREMLGWEPLISIEDGLRETYFWIKGQIEKERAAGMVFDYSSSKVVVQTTESLDALASKQEKSSSIPESDSASNGVQVA</sequence>
<evidence type="ECO:0000259" key="4">
    <source>
        <dbReference type="Pfam" id="PF01370"/>
    </source>
</evidence>
<dbReference type="Gene3D" id="3.90.25.10">
    <property type="entry name" value="UDP-galactose 4-epimerase, domain 1"/>
    <property type="match status" value="1"/>
</dbReference>
<dbReference type="GO" id="GO:0047918">
    <property type="term" value="F:GDP-mannose 3,5-epimerase activity"/>
    <property type="evidence" value="ECO:0007669"/>
    <property type="project" value="InterPro"/>
</dbReference>
<reference evidence="5 6" key="1">
    <citation type="submission" date="2019-01" db="EMBL/GenBank/DDBJ databases">
        <title>Nuclear Genome Assembly of the Microalgal Biofuel strain Nannochloropsis salina CCMP1776.</title>
        <authorList>
            <person name="Hovde B."/>
        </authorList>
    </citation>
    <scope>NUCLEOTIDE SEQUENCE [LARGE SCALE GENOMIC DNA]</scope>
    <source>
        <strain evidence="5 6">CCMP1776</strain>
    </source>
</reference>
<feature type="region of interest" description="Disordered" evidence="3">
    <location>
        <begin position="352"/>
        <end position="375"/>
    </location>
</feature>
<feature type="domain" description="NAD-dependent epimerase/dehydratase" evidence="4">
    <location>
        <begin position="13"/>
        <end position="244"/>
    </location>
</feature>
<dbReference type="Gene3D" id="3.40.50.720">
    <property type="entry name" value="NAD(P)-binding Rossmann-like Domain"/>
    <property type="match status" value="1"/>
</dbReference>
<dbReference type="EMBL" id="SDOX01000128">
    <property type="protein sequence ID" value="TFJ81432.1"/>
    <property type="molecule type" value="Genomic_DNA"/>
</dbReference>
<keyword evidence="2" id="KW-0520">NAD</keyword>
<dbReference type="OrthoDB" id="331544at2759"/>
<dbReference type="Proteomes" id="UP000355283">
    <property type="component" value="Unassembled WGS sequence"/>
</dbReference>
<dbReference type="InterPro" id="IPR033890">
    <property type="entry name" value="GDP-Man_epi"/>
</dbReference>
<dbReference type="InterPro" id="IPR001509">
    <property type="entry name" value="Epimerase_deHydtase"/>
</dbReference>
<comment type="caution">
    <text evidence="5">The sequence shown here is derived from an EMBL/GenBank/DDBJ whole genome shotgun (WGS) entry which is preliminary data.</text>
</comment>
<evidence type="ECO:0000313" key="6">
    <source>
        <dbReference type="Proteomes" id="UP000355283"/>
    </source>
</evidence>
<dbReference type="GO" id="GO:0051287">
    <property type="term" value="F:NAD binding"/>
    <property type="evidence" value="ECO:0007669"/>
    <property type="project" value="InterPro"/>
</dbReference>
<comment type="similarity">
    <text evidence="1">Belongs to the NAD(P)-dependent epimerase/dehydratase family.</text>
</comment>
<protein>
    <recommendedName>
        <fullName evidence="4">NAD-dependent epimerase/dehydratase domain-containing protein</fullName>
    </recommendedName>
</protein>
<accession>A0A4D9CQJ4</accession>
<dbReference type="InterPro" id="IPR036291">
    <property type="entry name" value="NAD(P)-bd_dom_sf"/>
</dbReference>
<evidence type="ECO:0000256" key="3">
    <source>
        <dbReference type="SAM" id="MobiDB-lite"/>
    </source>
</evidence>
<dbReference type="SUPFAM" id="SSF51735">
    <property type="entry name" value="NAD(P)-binding Rossmann-fold domains"/>
    <property type="match status" value="1"/>
</dbReference>
<evidence type="ECO:0000313" key="5">
    <source>
        <dbReference type="EMBL" id="TFJ81432.1"/>
    </source>
</evidence>
<dbReference type="Pfam" id="PF01370">
    <property type="entry name" value="Epimerase"/>
    <property type="match status" value="1"/>
</dbReference>
<name>A0A4D9CQJ4_9STRA</name>
<dbReference type="CDD" id="cd05273">
    <property type="entry name" value="GME-like_SDR_e"/>
    <property type="match status" value="1"/>
</dbReference>
<dbReference type="PANTHER" id="PTHR43574">
    <property type="entry name" value="EPIMERASE-RELATED"/>
    <property type="match status" value="1"/>
</dbReference>
<proteinExistence type="inferred from homology"/>